<dbReference type="GO" id="GO:0140818">
    <property type="term" value="F:mRNA 5'-triphosphate monophosphatase activity"/>
    <property type="evidence" value="ECO:0007669"/>
    <property type="project" value="UniProtKB-EC"/>
</dbReference>
<gene>
    <name evidence="10" type="ORF">B0I36DRAFT_367866</name>
</gene>
<comment type="caution">
    <text evidence="10">The sequence shown here is derived from an EMBL/GenBank/DDBJ whole genome shotgun (WGS) entry which is preliminary data.</text>
</comment>
<dbReference type="GO" id="GO:0004651">
    <property type="term" value="F:polynucleotide 5'-phosphatase activity"/>
    <property type="evidence" value="ECO:0007669"/>
    <property type="project" value="UniProtKB-UniRule"/>
</dbReference>
<proteinExistence type="inferred from homology"/>
<keyword evidence="5 8" id="KW-0378">Hydrolase</keyword>
<dbReference type="Gene3D" id="3.20.100.10">
    <property type="entry name" value="mRNA triphosphatase Cet1-like"/>
    <property type="match status" value="1"/>
</dbReference>
<keyword evidence="6 8" id="KW-0539">Nucleus</keyword>
<comment type="subunit">
    <text evidence="8">Heterodimer. The mRNA-capping enzyme is composed of two separate chains alpha and beta, respectively a mRNA guanylyltransferase and an mRNA 5'-triphosphate monophosphatase.</text>
</comment>
<comment type="cofactor">
    <cofactor evidence="1 8">
        <name>Mg(2+)</name>
        <dbReference type="ChEBI" id="CHEBI:18420"/>
    </cofactor>
</comment>
<evidence type="ECO:0000256" key="6">
    <source>
        <dbReference type="ARBA" id="ARBA00023242"/>
    </source>
</evidence>
<evidence type="ECO:0000256" key="5">
    <source>
        <dbReference type="ARBA" id="ARBA00022801"/>
    </source>
</evidence>
<dbReference type="InterPro" id="IPR037009">
    <property type="entry name" value="mRNA_triPase_Cet1_sf"/>
</dbReference>
<keyword evidence="11" id="KW-1185">Reference proteome</keyword>
<dbReference type="Pfam" id="PF02940">
    <property type="entry name" value="mRNA_triPase"/>
    <property type="match status" value="1"/>
</dbReference>
<dbReference type="OrthoDB" id="272147at2759"/>
<evidence type="ECO:0000256" key="3">
    <source>
        <dbReference type="ARBA" id="ARBA00006345"/>
    </source>
</evidence>
<dbReference type="GO" id="GO:0006370">
    <property type="term" value="P:7-methylguanosine mRNA capping"/>
    <property type="evidence" value="ECO:0007669"/>
    <property type="project" value="UniProtKB-UniRule"/>
</dbReference>
<comment type="similarity">
    <text evidence="3 8">Belongs to the fungal TPase family.</text>
</comment>
<evidence type="ECO:0000256" key="4">
    <source>
        <dbReference type="ARBA" id="ARBA00022664"/>
    </source>
</evidence>
<comment type="function">
    <text evidence="8">First step of mRNA capping. Converts the 5'-triphosphate end of a nascent mRNA chain into a diphosphate end.</text>
</comment>
<dbReference type="EMBL" id="JAGTJQ010000010">
    <property type="protein sequence ID" value="KAH7021456.1"/>
    <property type="molecule type" value="Genomic_DNA"/>
</dbReference>
<keyword evidence="4 8" id="KW-0507">mRNA processing</keyword>
<evidence type="ECO:0000256" key="1">
    <source>
        <dbReference type="ARBA" id="ARBA00001946"/>
    </source>
</evidence>
<comment type="subcellular location">
    <subcellularLocation>
        <location evidence="2 8">Nucleus</location>
    </subcellularLocation>
</comment>
<dbReference type="PANTHER" id="PTHR28118">
    <property type="entry name" value="POLYNUCLEOTIDE 5'-TRIPHOSPHATASE-RELATED"/>
    <property type="match status" value="1"/>
</dbReference>
<dbReference type="GO" id="GO:0031533">
    <property type="term" value="C:mRNA capping enzyme complex"/>
    <property type="evidence" value="ECO:0007669"/>
    <property type="project" value="UniProtKB-UniRule"/>
</dbReference>
<organism evidence="10 11">
    <name type="scientific">Microdochium trichocladiopsis</name>
    <dbReference type="NCBI Taxonomy" id="1682393"/>
    <lineage>
        <taxon>Eukaryota</taxon>
        <taxon>Fungi</taxon>
        <taxon>Dikarya</taxon>
        <taxon>Ascomycota</taxon>
        <taxon>Pezizomycotina</taxon>
        <taxon>Sordariomycetes</taxon>
        <taxon>Xylariomycetidae</taxon>
        <taxon>Xylariales</taxon>
        <taxon>Microdochiaceae</taxon>
        <taxon>Microdochium</taxon>
    </lineage>
</organism>
<evidence type="ECO:0000313" key="11">
    <source>
        <dbReference type="Proteomes" id="UP000756346"/>
    </source>
</evidence>
<keyword evidence="8" id="KW-0506">mRNA capping</keyword>
<accession>A0A9P8XWZ9</accession>
<evidence type="ECO:0000256" key="2">
    <source>
        <dbReference type="ARBA" id="ARBA00004123"/>
    </source>
</evidence>
<dbReference type="RefSeq" id="XP_046007657.1">
    <property type="nucleotide sequence ID" value="XM_046159531.1"/>
</dbReference>
<dbReference type="InterPro" id="IPR033469">
    <property type="entry name" value="CYTH-like_dom_sf"/>
</dbReference>
<protein>
    <recommendedName>
        <fullName evidence="8">mRNA-capping enzyme subunit beta</fullName>
        <ecNumber evidence="8">3.6.1.74</ecNumber>
    </recommendedName>
    <alternativeName>
        <fullName evidence="8">mRNA 5'-phosphatase</fullName>
    </alternativeName>
    <alternativeName>
        <fullName evidence="8">mRNA 5'-triphosphate monophosphatase</fullName>
    </alternativeName>
</protein>
<dbReference type="InterPro" id="IPR004206">
    <property type="entry name" value="mRNA_triPase_Cet1"/>
</dbReference>
<comment type="catalytic activity">
    <reaction evidence="7">
        <text>a 5'-end triphospho-ribonucleoside in mRNA + H2O = a 5'-end diphospho-ribonucleoside in mRNA + phosphate + H(+)</text>
        <dbReference type="Rhea" id="RHEA:67004"/>
        <dbReference type="Rhea" id="RHEA-COMP:17164"/>
        <dbReference type="Rhea" id="RHEA-COMP:17165"/>
        <dbReference type="ChEBI" id="CHEBI:15377"/>
        <dbReference type="ChEBI" id="CHEBI:15378"/>
        <dbReference type="ChEBI" id="CHEBI:43474"/>
        <dbReference type="ChEBI" id="CHEBI:167616"/>
        <dbReference type="ChEBI" id="CHEBI:167618"/>
        <dbReference type="EC" id="3.6.1.74"/>
    </reaction>
    <physiologicalReaction direction="left-to-right" evidence="7">
        <dbReference type="Rhea" id="RHEA:67005"/>
    </physiologicalReaction>
</comment>
<feature type="domain" description="mRNA triphosphatase Cet1-like" evidence="9">
    <location>
        <begin position="100"/>
        <end position="238"/>
    </location>
</feature>
<evidence type="ECO:0000259" key="9">
    <source>
        <dbReference type="Pfam" id="PF02940"/>
    </source>
</evidence>
<dbReference type="InterPro" id="IPR040343">
    <property type="entry name" value="Cet1/Ctl1"/>
</dbReference>
<evidence type="ECO:0000256" key="8">
    <source>
        <dbReference type="RuleBase" id="RU367053"/>
    </source>
</evidence>
<sequence>MTNDDDDKNQTLLQLRETYGASVATQLARIVHDQNQQEHHRLLSFITSLECLQPKGLRLIRKSINCLLERQYVALSYNWLASENESPASGRYQVPGWDGYTRRKEIDSSYDLPPDLHPRLPFALRKLLEGSKLPRVRISRDDKGNVLAKIAKARLADWQIWMPNTPLDARISVNLEWEWDGPVEEIEANHLPNRDKAPNRNKNRLSYTHGFYQVDLTQVTYTTPGRASAKEHEIEVEFDGNILVEHGRREMAKQPIRYIDLIDGLLDSVRALARQCPHPHSG</sequence>
<dbReference type="CDD" id="cd07470">
    <property type="entry name" value="CYTH-like_mRNA_RTPase"/>
    <property type="match status" value="1"/>
</dbReference>
<dbReference type="AlphaFoldDB" id="A0A9P8XWZ9"/>
<reference evidence="10" key="1">
    <citation type="journal article" date="2021" name="Nat. Commun.">
        <title>Genetic determinants of endophytism in the Arabidopsis root mycobiome.</title>
        <authorList>
            <person name="Mesny F."/>
            <person name="Miyauchi S."/>
            <person name="Thiergart T."/>
            <person name="Pickel B."/>
            <person name="Atanasova L."/>
            <person name="Karlsson M."/>
            <person name="Huettel B."/>
            <person name="Barry K.W."/>
            <person name="Haridas S."/>
            <person name="Chen C."/>
            <person name="Bauer D."/>
            <person name="Andreopoulos W."/>
            <person name="Pangilinan J."/>
            <person name="LaButti K."/>
            <person name="Riley R."/>
            <person name="Lipzen A."/>
            <person name="Clum A."/>
            <person name="Drula E."/>
            <person name="Henrissat B."/>
            <person name="Kohler A."/>
            <person name="Grigoriev I.V."/>
            <person name="Martin F.M."/>
            <person name="Hacquard S."/>
        </authorList>
    </citation>
    <scope>NUCLEOTIDE SEQUENCE</scope>
    <source>
        <strain evidence="10">MPI-CAGE-CH-0230</strain>
    </source>
</reference>
<dbReference type="PANTHER" id="PTHR28118:SF1">
    <property type="entry name" value="POLYNUCLEOTIDE 5'-TRIPHOSPHATASE CTL1-RELATED"/>
    <property type="match status" value="1"/>
</dbReference>
<dbReference type="EC" id="3.6.1.74" evidence="8"/>
<evidence type="ECO:0000313" key="10">
    <source>
        <dbReference type="EMBL" id="KAH7021456.1"/>
    </source>
</evidence>
<evidence type="ECO:0000256" key="7">
    <source>
        <dbReference type="ARBA" id="ARBA00047740"/>
    </source>
</evidence>
<dbReference type="SUPFAM" id="SSF55154">
    <property type="entry name" value="CYTH-like phosphatases"/>
    <property type="match status" value="1"/>
</dbReference>
<name>A0A9P8XWZ9_9PEZI</name>
<dbReference type="GeneID" id="70189077"/>
<dbReference type="Proteomes" id="UP000756346">
    <property type="component" value="Unassembled WGS sequence"/>
</dbReference>